<dbReference type="PANTHER" id="PTHR35528:SF3">
    <property type="entry name" value="BLL1675 PROTEIN"/>
    <property type="match status" value="1"/>
</dbReference>
<protein>
    <recommendedName>
        <fullName evidence="1">Transposase IS66 central domain-containing protein</fullName>
    </recommendedName>
</protein>
<sequence length="71" mass="8616">MSYANLSDMLQERGISVNRSTIYRWFIEFAPSLRKKIRRYRYQMIGKDSSWQLDETYVKVKGKERYLTAEL</sequence>
<evidence type="ECO:0000313" key="2">
    <source>
        <dbReference type="EMBL" id="CAH1528858.1"/>
    </source>
</evidence>
<comment type="caution">
    <text evidence="2">The sequence shown here is derived from an EMBL/GenBank/DDBJ whole genome shotgun (WGS) entry which is preliminary data.</text>
</comment>
<feature type="domain" description="Transposase IS66 central" evidence="1">
    <location>
        <begin position="6"/>
        <end position="65"/>
    </location>
</feature>
<reference evidence="2" key="1">
    <citation type="submission" date="2022-01" db="EMBL/GenBank/DDBJ databases">
        <authorList>
            <person name="Lagorce A."/>
        </authorList>
    </citation>
    <scope>NUCLEOTIDE SEQUENCE</scope>
    <source>
        <strain evidence="2">Th15_F1_D04</strain>
    </source>
</reference>
<dbReference type="InterPro" id="IPR004291">
    <property type="entry name" value="Transposase_IS66_central"/>
</dbReference>
<evidence type="ECO:0000259" key="1">
    <source>
        <dbReference type="Pfam" id="PF03050"/>
    </source>
</evidence>
<name>A0AAU9Q4Z5_9VIBR</name>
<dbReference type="AlphaFoldDB" id="A0AAU9Q4Z5"/>
<evidence type="ECO:0000313" key="3">
    <source>
        <dbReference type="Proteomes" id="UP001295420"/>
    </source>
</evidence>
<dbReference type="Proteomes" id="UP001295420">
    <property type="component" value="Unassembled WGS sequence"/>
</dbReference>
<dbReference type="Pfam" id="PF03050">
    <property type="entry name" value="DDE_Tnp_IS66"/>
    <property type="match status" value="1"/>
</dbReference>
<accession>A0AAU9Q4Z5</accession>
<dbReference type="InterPro" id="IPR052183">
    <property type="entry name" value="IS_Transposase"/>
</dbReference>
<dbReference type="EMBL" id="CAKMTQ010000015">
    <property type="protein sequence ID" value="CAH1528858.1"/>
    <property type="molecule type" value="Genomic_DNA"/>
</dbReference>
<dbReference type="PANTHER" id="PTHR35528">
    <property type="entry name" value="BLL1675 PROTEIN"/>
    <property type="match status" value="1"/>
</dbReference>
<organism evidence="2 3">
    <name type="scientific">Vibrio owensii</name>
    <dbReference type="NCBI Taxonomy" id="696485"/>
    <lineage>
        <taxon>Bacteria</taxon>
        <taxon>Pseudomonadati</taxon>
        <taxon>Pseudomonadota</taxon>
        <taxon>Gammaproteobacteria</taxon>
        <taxon>Vibrionales</taxon>
        <taxon>Vibrionaceae</taxon>
        <taxon>Vibrio</taxon>
    </lineage>
</organism>
<proteinExistence type="predicted"/>
<gene>
    <name evidence="2" type="ORF">THF1D04_220059</name>
</gene>